<name>A0A5K7YXR5_9BACT</name>
<feature type="domain" description="Polymerase nucleotidyl transferase" evidence="1">
    <location>
        <begin position="15"/>
        <end position="94"/>
    </location>
</feature>
<gene>
    <name evidence="2" type="ORF">DSCW_05570</name>
</gene>
<dbReference type="InterPro" id="IPR002934">
    <property type="entry name" value="Polymerase_NTP_transf_dom"/>
</dbReference>
<dbReference type="Proteomes" id="UP000427769">
    <property type="component" value="Chromosome"/>
</dbReference>
<proteinExistence type="predicted"/>
<dbReference type="PANTHER" id="PTHR43852">
    <property type="entry name" value="NUCLEOTIDYLTRANSFERASE"/>
    <property type="match status" value="1"/>
</dbReference>
<dbReference type="RefSeq" id="WP_155302272.1">
    <property type="nucleotide sequence ID" value="NZ_AP021875.1"/>
</dbReference>
<dbReference type="EMBL" id="AP021875">
    <property type="protein sequence ID" value="BBO73140.1"/>
    <property type="molecule type" value="Genomic_DNA"/>
</dbReference>
<dbReference type="CDD" id="cd05403">
    <property type="entry name" value="NT_KNTase_like"/>
    <property type="match status" value="1"/>
</dbReference>
<dbReference type="Gene3D" id="3.30.460.10">
    <property type="entry name" value="Beta Polymerase, domain 2"/>
    <property type="match status" value="1"/>
</dbReference>
<evidence type="ECO:0000313" key="2">
    <source>
        <dbReference type="EMBL" id="BBO73140.1"/>
    </source>
</evidence>
<evidence type="ECO:0000313" key="3">
    <source>
        <dbReference type="Proteomes" id="UP000427769"/>
    </source>
</evidence>
<dbReference type="PANTHER" id="PTHR43852:SF2">
    <property type="entry name" value="PROTEIN ADENYLYLTRANSFERASE MNTA"/>
    <property type="match status" value="1"/>
</dbReference>
<reference evidence="2 3" key="1">
    <citation type="submission" date="2019-11" db="EMBL/GenBank/DDBJ databases">
        <title>Comparative genomics of hydrocarbon-degrading Desulfosarcina strains.</title>
        <authorList>
            <person name="Watanabe M."/>
            <person name="Kojima H."/>
            <person name="Fukui M."/>
        </authorList>
    </citation>
    <scope>NUCLEOTIDE SEQUENCE [LARGE SCALE GENOMIC DNA]</scope>
    <source>
        <strain evidence="2 3">PP31</strain>
    </source>
</reference>
<keyword evidence="3" id="KW-1185">Reference proteome</keyword>
<dbReference type="OrthoDB" id="5422245at2"/>
<dbReference type="GO" id="GO:0016779">
    <property type="term" value="F:nucleotidyltransferase activity"/>
    <property type="evidence" value="ECO:0007669"/>
    <property type="project" value="InterPro"/>
</dbReference>
<dbReference type="KEGG" id="dwd:DSCW_05570"/>
<dbReference type="InterPro" id="IPR043519">
    <property type="entry name" value="NT_sf"/>
</dbReference>
<protein>
    <recommendedName>
        <fullName evidence="1">Polymerase nucleotidyl transferase domain-containing protein</fullName>
    </recommendedName>
</protein>
<dbReference type="AlphaFoldDB" id="A0A5K7YXR5"/>
<dbReference type="Pfam" id="PF01909">
    <property type="entry name" value="NTP_transf_2"/>
    <property type="match status" value="1"/>
</dbReference>
<dbReference type="InterPro" id="IPR052930">
    <property type="entry name" value="TA_antitoxin_MntA"/>
</dbReference>
<accession>A0A5K7YXR5</accession>
<sequence>MDRQQIITILQGQKDLLDRYCVHKIYLFGSSVRNEATRDSDIDLIVEFEPNARIGLFRFSRLRHELSQVLNSAVDLTTIDALHQDLKTDILQEAVHAA</sequence>
<evidence type="ECO:0000259" key="1">
    <source>
        <dbReference type="Pfam" id="PF01909"/>
    </source>
</evidence>
<organism evidence="2 3">
    <name type="scientific">Desulfosarcina widdelii</name>
    <dbReference type="NCBI Taxonomy" id="947919"/>
    <lineage>
        <taxon>Bacteria</taxon>
        <taxon>Pseudomonadati</taxon>
        <taxon>Thermodesulfobacteriota</taxon>
        <taxon>Desulfobacteria</taxon>
        <taxon>Desulfobacterales</taxon>
        <taxon>Desulfosarcinaceae</taxon>
        <taxon>Desulfosarcina</taxon>
    </lineage>
</organism>
<dbReference type="SUPFAM" id="SSF81301">
    <property type="entry name" value="Nucleotidyltransferase"/>
    <property type="match status" value="1"/>
</dbReference>